<proteinExistence type="inferred from homology"/>
<keyword evidence="1 5" id="KW-0723">Serine/threonine-protein kinase</keyword>
<keyword evidence="7" id="KW-1185">Reference proteome</keyword>
<comment type="similarity">
    <text evidence="5">Belongs to the pyruvate, phosphate/water dikinase regulatory protein family. PDRP subfamily.</text>
</comment>
<name>A0A3N0AHQ5_9ACTN</name>
<dbReference type="InterPro" id="IPR005177">
    <property type="entry name" value="Kinase-pyrophosphorylase"/>
</dbReference>
<dbReference type="InterPro" id="IPR026565">
    <property type="entry name" value="PPDK_reg"/>
</dbReference>
<sequence>MSGDLREHICIHNDSPLPTIYIVSDSLGATAHTLARAAAGQFGVPEPYIEILPKARSFEEIANFLTSHQQLYRDAGLKDDMVVFFTLVDPMMRSKLRAFCKEAGLHGVDIMSTPIHALADASGLSPRNNPGLLRTTDAHYFRRIAAMEFTVEHDDGRNPQDLAEADIVLLGVSRSSKTPISIYMGMEGYKVANVPLALGVEPPKEIYDCDPSRVFGLMTTPDVLVGIRTRRLGGAGRGAAAVAASYAEPEMVYQDLEEARALMRKLGCIVIRTDNKAVEETAQEILRYYELAHPFQKTIFE</sequence>
<dbReference type="RefSeq" id="WP_123197479.1">
    <property type="nucleotide sequence ID" value="NZ_QICB01000001.1"/>
</dbReference>
<dbReference type="EC" id="2.7.11.32" evidence="5"/>
<dbReference type="PANTHER" id="PTHR31756:SF3">
    <property type="entry name" value="PYRUVATE, PHOSPHATE DIKINASE REGULATORY PROTEIN 1, CHLOROPLASTIC"/>
    <property type="match status" value="1"/>
</dbReference>
<comment type="catalytic activity">
    <reaction evidence="5">
        <text>N(tele)-phospho-L-histidyl/O-phospho-L-threonyl-[pyruvate, phosphate dikinase] + phosphate + H(+) = N(tele)-phospho-L-histidyl/L-threonyl-[pyruvate, phosphate dikinase] + diphosphate</text>
        <dbReference type="Rhea" id="RHEA:43696"/>
        <dbReference type="Rhea" id="RHEA-COMP:10650"/>
        <dbReference type="Rhea" id="RHEA-COMP:10651"/>
        <dbReference type="ChEBI" id="CHEBI:15378"/>
        <dbReference type="ChEBI" id="CHEBI:30013"/>
        <dbReference type="ChEBI" id="CHEBI:33019"/>
        <dbReference type="ChEBI" id="CHEBI:43474"/>
        <dbReference type="ChEBI" id="CHEBI:61977"/>
        <dbReference type="ChEBI" id="CHEBI:83586"/>
        <dbReference type="EC" id="2.7.4.27"/>
    </reaction>
</comment>
<dbReference type="Pfam" id="PF03618">
    <property type="entry name" value="Kinase-PPPase"/>
    <property type="match status" value="1"/>
</dbReference>
<dbReference type="EC" id="2.7.4.27" evidence="5"/>
<dbReference type="GO" id="GO:0043531">
    <property type="term" value="F:ADP binding"/>
    <property type="evidence" value="ECO:0007669"/>
    <property type="project" value="UniProtKB-UniRule"/>
</dbReference>
<comment type="caution">
    <text evidence="6">The sequence shown here is derived from an EMBL/GenBank/DDBJ whole genome shotgun (WGS) entry which is preliminary data.</text>
</comment>
<evidence type="ECO:0000256" key="3">
    <source>
        <dbReference type="ARBA" id="ARBA00022741"/>
    </source>
</evidence>
<keyword evidence="3 5" id="KW-0547">Nucleotide-binding</keyword>
<accession>A0A3N0AHQ5</accession>
<dbReference type="EMBL" id="QICB01000001">
    <property type="protein sequence ID" value="RNL21639.1"/>
    <property type="molecule type" value="Genomic_DNA"/>
</dbReference>
<evidence type="ECO:0000256" key="1">
    <source>
        <dbReference type="ARBA" id="ARBA00022527"/>
    </source>
</evidence>
<dbReference type="GO" id="GO:0005524">
    <property type="term" value="F:ATP binding"/>
    <property type="evidence" value="ECO:0007669"/>
    <property type="project" value="InterPro"/>
</dbReference>
<dbReference type="HAMAP" id="MF_00921">
    <property type="entry name" value="PDRP"/>
    <property type="match status" value="1"/>
</dbReference>
<evidence type="ECO:0000256" key="4">
    <source>
        <dbReference type="ARBA" id="ARBA00022777"/>
    </source>
</evidence>
<keyword evidence="2 5" id="KW-0808">Transferase</keyword>
<dbReference type="AlphaFoldDB" id="A0A3N0AHQ5"/>
<evidence type="ECO:0000313" key="7">
    <source>
        <dbReference type="Proteomes" id="UP000267368"/>
    </source>
</evidence>
<dbReference type="NCBIfam" id="NF003742">
    <property type="entry name" value="PRK05339.1"/>
    <property type="match status" value="1"/>
</dbReference>
<comment type="function">
    <text evidence="5">Bifunctional serine/threonine kinase and phosphorylase involved in the regulation of the pyruvate, phosphate dikinase (PPDK) by catalyzing its phosphorylation/dephosphorylation.</text>
</comment>
<evidence type="ECO:0000313" key="6">
    <source>
        <dbReference type="EMBL" id="RNL21639.1"/>
    </source>
</evidence>
<dbReference type="GO" id="GO:0016776">
    <property type="term" value="F:phosphotransferase activity, phosphate group as acceptor"/>
    <property type="evidence" value="ECO:0007669"/>
    <property type="project" value="UniProtKB-UniRule"/>
</dbReference>
<feature type="binding site" evidence="5">
    <location>
        <begin position="171"/>
        <end position="178"/>
    </location>
    <ligand>
        <name>ADP</name>
        <dbReference type="ChEBI" id="CHEBI:456216"/>
    </ligand>
</feature>
<gene>
    <name evidence="6" type="ORF">DMP07_02075</name>
</gene>
<dbReference type="Proteomes" id="UP000267368">
    <property type="component" value="Unassembled WGS sequence"/>
</dbReference>
<evidence type="ECO:0000256" key="5">
    <source>
        <dbReference type="HAMAP-Rule" id="MF_00921"/>
    </source>
</evidence>
<dbReference type="OrthoDB" id="3171473at2"/>
<organism evidence="6 7">
    <name type="scientific">Slackia faecicanis</name>
    <dbReference type="NCBI Taxonomy" id="255723"/>
    <lineage>
        <taxon>Bacteria</taxon>
        <taxon>Bacillati</taxon>
        <taxon>Actinomycetota</taxon>
        <taxon>Coriobacteriia</taxon>
        <taxon>Eggerthellales</taxon>
        <taxon>Eggerthellaceae</taxon>
        <taxon>Slackia</taxon>
    </lineage>
</organism>
<evidence type="ECO:0000256" key="2">
    <source>
        <dbReference type="ARBA" id="ARBA00022679"/>
    </source>
</evidence>
<comment type="catalytic activity">
    <reaction evidence="5">
        <text>N(tele)-phospho-L-histidyl/L-threonyl-[pyruvate, phosphate dikinase] + ADP = N(tele)-phospho-L-histidyl/O-phospho-L-threonyl-[pyruvate, phosphate dikinase] + AMP + H(+)</text>
        <dbReference type="Rhea" id="RHEA:43692"/>
        <dbReference type="Rhea" id="RHEA-COMP:10650"/>
        <dbReference type="Rhea" id="RHEA-COMP:10651"/>
        <dbReference type="ChEBI" id="CHEBI:15378"/>
        <dbReference type="ChEBI" id="CHEBI:30013"/>
        <dbReference type="ChEBI" id="CHEBI:61977"/>
        <dbReference type="ChEBI" id="CHEBI:83586"/>
        <dbReference type="ChEBI" id="CHEBI:456215"/>
        <dbReference type="ChEBI" id="CHEBI:456216"/>
        <dbReference type="EC" id="2.7.11.32"/>
    </reaction>
</comment>
<dbReference type="PANTHER" id="PTHR31756">
    <property type="entry name" value="PYRUVATE, PHOSPHATE DIKINASE REGULATORY PROTEIN 1, CHLOROPLASTIC"/>
    <property type="match status" value="1"/>
</dbReference>
<reference evidence="7" key="1">
    <citation type="submission" date="2018-05" db="EMBL/GenBank/DDBJ databases">
        <title>Genome Sequencing of selected type strains of the family Eggerthellaceae.</title>
        <authorList>
            <person name="Danylec N."/>
            <person name="Stoll D.A."/>
            <person name="Doetsch A."/>
            <person name="Huch M."/>
        </authorList>
    </citation>
    <scope>NUCLEOTIDE SEQUENCE [LARGE SCALE GENOMIC DNA]</scope>
    <source>
        <strain evidence="7">DSM 17537</strain>
    </source>
</reference>
<protein>
    <recommendedName>
        <fullName evidence="5">Putative pyruvate, phosphate dikinase regulatory protein</fullName>
        <shortName evidence="5">PPDK regulatory protein</shortName>
        <ecNumber evidence="5">2.7.11.32</ecNumber>
        <ecNumber evidence="5">2.7.4.27</ecNumber>
    </recommendedName>
</protein>
<keyword evidence="4 5" id="KW-0418">Kinase</keyword>
<dbReference type="GO" id="GO:0004674">
    <property type="term" value="F:protein serine/threonine kinase activity"/>
    <property type="evidence" value="ECO:0007669"/>
    <property type="project" value="UniProtKB-UniRule"/>
</dbReference>